<dbReference type="Pfam" id="PF14543">
    <property type="entry name" value="TAXi_N"/>
    <property type="match status" value="1"/>
</dbReference>
<feature type="domain" description="Peptidase A1" evidence="7">
    <location>
        <begin position="166"/>
        <end position="521"/>
    </location>
</feature>
<name>A0A314KGQ2_NICAT</name>
<keyword evidence="5" id="KW-0325">Glycoprotein</keyword>
<evidence type="ECO:0000256" key="5">
    <source>
        <dbReference type="ARBA" id="ARBA00023180"/>
    </source>
</evidence>
<dbReference type="EMBL" id="MJEQ01002051">
    <property type="protein sequence ID" value="OIT28473.1"/>
    <property type="molecule type" value="Genomic_DNA"/>
</dbReference>
<sequence length="526" mass="59729">MKELIKYLRTLSSIQMENLFHIHLLRSIIFSILIAVSANEKYLSPLNSTFINLAKERFMSLDPTKLPDPPMPSYTFTIYHRDVFEKLNFKDYDSLLESRLARSHARASYLASILENGNDVKEGTVPPNDNPIDANATLTRQHDAQGSKMRELVPKTTGAYYSNGEYVASFLLGSEEVRSFFVIDTGSDLVWWQCGPCEENKCYKQKFQNPLYNSTASKTFRKVDCLRYGTKYCIFEDSAFTCDPDSSECRYEMTYGSRQITNGYMADDVITFVLDQRPIRVMFGCGKDQTSGTNFSGWFSGIAGLGRRVRPQKKVGYSLRSQFGASLFSMCLPRFHSGKGSTISFHNSSYPRGKSAKLLPNRRYRSFFYVNLYKIFINDKEVLVNPSWWNFKPNMHGGVIVDTGTTFTHFPKDFYVIFRYAFRAEVQDIPMVDNPVGPFDTCYKENPNGPGLVFPVVKLYFGSENPGTMLLLAQERVVVHFRGHYCLAFVGTDQDISILGVNQLQGVALTFDTSANTLSFDLDACD</sequence>
<evidence type="ECO:0000313" key="8">
    <source>
        <dbReference type="EMBL" id="OIT28473.1"/>
    </source>
</evidence>
<comment type="similarity">
    <text evidence="1">Belongs to the peptidase A1 family.</text>
</comment>
<keyword evidence="9" id="KW-1185">Reference proteome</keyword>
<dbReference type="Gene3D" id="2.40.70.10">
    <property type="entry name" value="Acid Proteases"/>
    <property type="match status" value="2"/>
</dbReference>
<protein>
    <submittedName>
        <fullName evidence="8">Protein aspartic protease in guard cell 1</fullName>
    </submittedName>
</protein>
<keyword evidence="4" id="KW-0378">Hydrolase</keyword>
<dbReference type="SMR" id="A0A314KGQ2"/>
<dbReference type="GO" id="GO:0006508">
    <property type="term" value="P:proteolysis"/>
    <property type="evidence" value="ECO:0007669"/>
    <property type="project" value="UniProtKB-KW"/>
</dbReference>
<dbReference type="InterPro" id="IPR034161">
    <property type="entry name" value="Pepsin-like_plant"/>
</dbReference>
<comment type="caution">
    <text evidence="8">The sequence shown here is derived from an EMBL/GenBank/DDBJ whole genome shotgun (WGS) entry which is preliminary data.</text>
</comment>
<dbReference type="AlphaFoldDB" id="A0A314KGQ2"/>
<dbReference type="InterPro" id="IPR001969">
    <property type="entry name" value="Aspartic_peptidase_AS"/>
</dbReference>
<organism evidence="8 9">
    <name type="scientific">Nicotiana attenuata</name>
    <name type="common">Coyote tobacco</name>
    <dbReference type="NCBI Taxonomy" id="49451"/>
    <lineage>
        <taxon>Eukaryota</taxon>
        <taxon>Viridiplantae</taxon>
        <taxon>Streptophyta</taxon>
        <taxon>Embryophyta</taxon>
        <taxon>Tracheophyta</taxon>
        <taxon>Spermatophyta</taxon>
        <taxon>Magnoliopsida</taxon>
        <taxon>eudicotyledons</taxon>
        <taxon>Gunneridae</taxon>
        <taxon>Pentapetalae</taxon>
        <taxon>asterids</taxon>
        <taxon>lamiids</taxon>
        <taxon>Solanales</taxon>
        <taxon>Solanaceae</taxon>
        <taxon>Nicotianoideae</taxon>
        <taxon>Nicotianeae</taxon>
        <taxon>Nicotiana</taxon>
    </lineage>
</organism>
<dbReference type="PANTHER" id="PTHR13683:SF630">
    <property type="entry name" value="PROTEIN ASPARTIC PROTEASE IN GUARD CELL 1-LIKE"/>
    <property type="match status" value="1"/>
</dbReference>
<accession>A0A314KGQ2</accession>
<dbReference type="InterPro" id="IPR001461">
    <property type="entry name" value="Aspartic_peptidase_A1"/>
</dbReference>
<evidence type="ECO:0000259" key="7">
    <source>
        <dbReference type="PROSITE" id="PS51767"/>
    </source>
</evidence>
<dbReference type="STRING" id="49451.A0A314KGQ2"/>
<proteinExistence type="inferred from homology"/>
<dbReference type="Pfam" id="PF14541">
    <property type="entry name" value="TAXi_C"/>
    <property type="match status" value="1"/>
</dbReference>
<keyword evidence="2 8" id="KW-0645">Protease</keyword>
<dbReference type="PROSITE" id="PS51767">
    <property type="entry name" value="PEPTIDASE_A1"/>
    <property type="match status" value="1"/>
</dbReference>
<dbReference type="Gramene" id="OIT28473">
    <property type="protein sequence ID" value="OIT28473"/>
    <property type="gene ID" value="A4A49_35970"/>
</dbReference>
<evidence type="ECO:0000256" key="6">
    <source>
        <dbReference type="PIRSR" id="PIRSR601461-1"/>
    </source>
</evidence>
<evidence type="ECO:0000256" key="4">
    <source>
        <dbReference type="ARBA" id="ARBA00022801"/>
    </source>
</evidence>
<feature type="active site" evidence="6">
    <location>
        <position position="184"/>
    </location>
</feature>
<dbReference type="GO" id="GO:0004190">
    <property type="term" value="F:aspartic-type endopeptidase activity"/>
    <property type="evidence" value="ECO:0007669"/>
    <property type="project" value="UniProtKB-KW"/>
</dbReference>
<dbReference type="InterPro" id="IPR021109">
    <property type="entry name" value="Peptidase_aspartic_dom_sf"/>
</dbReference>
<evidence type="ECO:0000313" key="9">
    <source>
        <dbReference type="Proteomes" id="UP000187609"/>
    </source>
</evidence>
<dbReference type="PROSITE" id="PS00141">
    <property type="entry name" value="ASP_PROTEASE"/>
    <property type="match status" value="1"/>
</dbReference>
<dbReference type="InterPro" id="IPR032861">
    <property type="entry name" value="TAXi_N"/>
</dbReference>
<dbReference type="CDD" id="cd05476">
    <property type="entry name" value="pepsin_A_like_plant"/>
    <property type="match status" value="1"/>
</dbReference>
<evidence type="ECO:0000256" key="3">
    <source>
        <dbReference type="ARBA" id="ARBA00022750"/>
    </source>
</evidence>
<dbReference type="Proteomes" id="UP000187609">
    <property type="component" value="Unassembled WGS sequence"/>
</dbReference>
<dbReference type="SUPFAM" id="SSF50630">
    <property type="entry name" value="Acid proteases"/>
    <property type="match status" value="1"/>
</dbReference>
<dbReference type="PANTHER" id="PTHR13683">
    <property type="entry name" value="ASPARTYL PROTEASES"/>
    <property type="match status" value="1"/>
</dbReference>
<reference evidence="8" key="1">
    <citation type="submission" date="2016-11" db="EMBL/GenBank/DDBJ databases">
        <title>The genome of Nicotiana attenuata.</title>
        <authorList>
            <person name="Xu S."/>
            <person name="Brockmoeller T."/>
            <person name="Gaquerel E."/>
            <person name="Navarro A."/>
            <person name="Kuhl H."/>
            <person name="Gase K."/>
            <person name="Ling Z."/>
            <person name="Zhou W."/>
            <person name="Kreitzer C."/>
            <person name="Stanke M."/>
            <person name="Tang H."/>
            <person name="Lyons E."/>
            <person name="Pandey P."/>
            <person name="Pandey S.P."/>
            <person name="Timmermann B."/>
            <person name="Baldwin I.T."/>
        </authorList>
    </citation>
    <scope>NUCLEOTIDE SEQUENCE [LARGE SCALE GENOMIC DNA]</scope>
    <source>
        <strain evidence="8">UT</strain>
    </source>
</reference>
<dbReference type="InterPro" id="IPR033121">
    <property type="entry name" value="PEPTIDASE_A1"/>
</dbReference>
<evidence type="ECO:0000256" key="1">
    <source>
        <dbReference type="ARBA" id="ARBA00007447"/>
    </source>
</evidence>
<dbReference type="InterPro" id="IPR032799">
    <property type="entry name" value="TAXi_C"/>
</dbReference>
<evidence type="ECO:0000256" key="2">
    <source>
        <dbReference type="ARBA" id="ARBA00022670"/>
    </source>
</evidence>
<keyword evidence="3" id="KW-0064">Aspartyl protease</keyword>
<feature type="active site" evidence="6">
    <location>
        <position position="402"/>
    </location>
</feature>
<gene>
    <name evidence="8" type="primary">ASPG1_9</name>
    <name evidence="8" type="ORF">A4A49_35970</name>
</gene>